<reference evidence="4" key="1">
    <citation type="journal article" date="2019" name="Int. J. Syst. Evol. Microbiol.">
        <title>The Global Catalogue of Microorganisms (GCM) 10K type strain sequencing project: providing services to taxonomists for standard genome sequencing and annotation.</title>
        <authorList>
            <consortium name="The Broad Institute Genomics Platform"/>
            <consortium name="The Broad Institute Genome Sequencing Center for Infectious Disease"/>
            <person name="Wu L."/>
            <person name="Ma J."/>
        </authorList>
    </citation>
    <scope>NUCLEOTIDE SEQUENCE [LARGE SCALE GENOMIC DNA]</scope>
    <source>
        <strain evidence="4">CGMCC 4.7177</strain>
    </source>
</reference>
<sequence>MHIVEGPIDRGRLGPADVLVPAATSYAVHDANQDRVVAPYIVEAANLPVTASAEEKLRRRGCVIVPDVVADSGTNAW</sequence>
<evidence type="ECO:0000313" key="4">
    <source>
        <dbReference type="Proteomes" id="UP001595839"/>
    </source>
</evidence>
<keyword evidence="1" id="KW-0560">Oxidoreductase</keyword>
<dbReference type="EMBL" id="JBHSFK010000015">
    <property type="protein sequence ID" value="MFC4502425.1"/>
    <property type="molecule type" value="Genomic_DNA"/>
</dbReference>
<dbReference type="InterPro" id="IPR006096">
    <property type="entry name" value="Glu/Leu/Phe/Val/Trp_DH_C"/>
</dbReference>
<keyword evidence="4" id="KW-1185">Reference proteome</keyword>
<evidence type="ECO:0000256" key="1">
    <source>
        <dbReference type="ARBA" id="ARBA00023002"/>
    </source>
</evidence>
<accession>A0ABV9ASW8</accession>
<dbReference type="PANTHER" id="PTHR11606:SF13">
    <property type="entry name" value="GLUTAMATE DEHYDROGENASE 1, MITOCHONDRIAL"/>
    <property type="match status" value="1"/>
</dbReference>
<dbReference type="Pfam" id="PF00208">
    <property type="entry name" value="ELFV_dehydrog"/>
    <property type="match status" value="1"/>
</dbReference>
<gene>
    <name evidence="3" type="ORF">ACFPIH_23330</name>
</gene>
<feature type="domain" description="Glutamate/phenylalanine/leucine/valine/L-tryptophan dehydrogenase C-terminal" evidence="2">
    <location>
        <begin position="15"/>
        <end position="73"/>
    </location>
</feature>
<evidence type="ECO:0000313" key="3">
    <source>
        <dbReference type="EMBL" id="MFC4502425.1"/>
    </source>
</evidence>
<comment type="caution">
    <text evidence="3">The sequence shown here is derived from an EMBL/GenBank/DDBJ whole genome shotgun (WGS) entry which is preliminary data.</text>
</comment>
<organism evidence="3 4">
    <name type="scientific">Streptomyces vulcanius</name>
    <dbReference type="NCBI Taxonomy" id="1441876"/>
    <lineage>
        <taxon>Bacteria</taxon>
        <taxon>Bacillati</taxon>
        <taxon>Actinomycetota</taxon>
        <taxon>Actinomycetes</taxon>
        <taxon>Kitasatosporales</taxon>
        <taxon>Streptomycetaceae</taxon>
        <taxon>Streptomyces</taxon>
    </lineage>
</organism>
<name>A0ABV9ASW8_9ACTN</name>
<protein>
    <recommendedName>
        <fullName evidence="2">Glutamate/phenylalanine/leucine/valine/L-tryptophan dehydrogenase C-terminal domain-containing protein</fullName>
    </recommendedName>
</protein>
<evidence type="ECO:0000259" key="2">
    <source>
        <dbReference type="Pfam" id="PF00208"/>
    </source>
</evidence>
<dbReference type="SUPFAM" id="SSF51735">
    <property type="entry name" value="NAD(P)-binding Rossmann-fold domains"/>
    <property type="match status" value="1"/>
</dbReference>
<dbReference type="Proteomes" id="UP001595839">
    <property type="component" value="Unassembled WGS sequence"/>
</dbReference>
<proteinExistence type="predicted"/>
<dbReference type="InterPro" id="IPR036291">
    <property type="entry name" value="NAD(P)-bd_dom_sf"/>
</dbReference>
<dbReference type="Gene3D" id="3.40.50.720">
    <property type="entry name" value="NAD(P)-binding Rossmann-like Domain"/>
    <property type="match status" value="1"/>
</dbReference>
<dbReference type="RefSeq" id="WP_381175059.1">
    <property type="nucleotide sequence ID" value="NZ_JBHSFK010000015.1"/>
</dbReference>
<dbReference type="PANTHER" id="PTHR11606">
    <property type="entry name" value="GLUTAMATE DEHYDROGENASE"/>
    <property type="match status" value="1"/>
</dbReference>